<gene>
    <name evidence="1" type="ORF">ACFQ1O_09655</name>
</gene>
<organism evidence="1 2">
    <name type="scientific">Pseudofulvibacter geojedonensis</name>
    <dbReference type="NCBI Taxonomy" id="1123758"/>
    <lineage>
        <taxon>Bacteria</taxon>
        <taxon>Pseudomonadati</taxon>
        <taxon>Bacteroidota</taxon>
        <taxon>Flavobacteriia</taxon>
        <taxon>Flavobacteriales</taxon>
        <taxon>Flavobacteriaceae</taxon>
        <taxon>Pseudofulvibacter</taxon>
    </lineage>
</organism>
<name>A0ABW3I318_9FLAO</name>
<protein>
    <recommendedName>
        <fullName evidence="3">Helicase ATP-binding domain-containing protein</fullName>
    </recommendedName>
</protein>
<sequence>MQNTKFLTFDSQFISGAALDILTDATANKYIIKGSTGIGGTTAILNYQKGNYIIISPNIGMIKGKEEKSNEGEFESDKQLFIFSDTKDTWADALKYFEDSDKQNLIINTTPDQILSVYDSAVYMKLINIPIFIDEVHAYSQDASYRDSMGAFMELVYNEWKATFTLSTATPVYQGWDIPVGKEIKYFNVSRANQQPKYLDISYNKKDVHQFVYDQYEKDKLVIIFTNNKNLHTSFKDLRVANLVGETLKLKLAPNNRGILLDELNYDETDVLMLSSSYFAGFDIEQECSILIVSDQKNDAHKINVNNIVQCYGRCRTKVHQALFVNLCRKNAEYPLYPSQLNAAYKAYKRKVEAYQVVRDTPELKYDAISNGYITSAGYINRMKSIQELLIKINDYHLYNHKVLKQSLEAYGFVIGEYINESEKIYKEIGTTFSEQMQNLINRGSDQLLKDYYNIKYKLRNKEDGTFSPKLGLMYLTAHLLAATGANRVMNKLNNKRVYVGEFYKSVNAFLCINGNTKYHVRQLSSYERNASKNYYDDAISELLKTKSSLTDDWQMLYTIHKIGNNKFPDTVARGLLIQQTFHNQEIYLKYKDTGSNKSKNARNAIIKLLKSEEIELTKNEKDRLKKSIQSNYKRILEGKPIGKYNTRESLKKLMKEAIIFCLTKGKCGKAKRVGFREYSPLTALPNALRTIIPIKYVEVDLTSANPQFIDTILETNKAKEVYRNLMKKRKISRYEAKWVFNSTINNHRLSKARAIEVYCDAGYSKNKAKQLAELTAGVERGSFFKLMTEAEAELIAAYNSIIDGNGMRFHDAIVFKASDIIDKKIVLPTSVLVAKTDEEGFTELIKDKNDLRKVQFHVGYYNVPGVDYEGYLTTKSVVVA</sequence>
<dbReference type="EMBL" id="JBHTJM010000009">
    <property type="protein sequence ID" value="MFD0964270.1"/>
    <property type="molecule type" value="Genomic_DNA"/>
</dbReference>
<dbReference type="Proteomes" id="UP001596997">
    <property type="component" value="Unassembled WGS sequence"/>
</dbReference>
<comment type="caution">
    <text evidence="1">The sequence shown here is derived from an EMBL/GenBank/DDBJ whole genome shotgun (WGS) entry which is preliminary data.</text>
</comment>
<evidence type="ECO:0000313" key="1">
    <source>
        <dbReference type="EMBL" id="MFD0964270.1"/>
    </source>
</evidence>
<accession>A0ABW3I318</accession>
<proteinExistence type="predicted"/>
<dbReference type="RefSeq" id="WP_377715819.1">
    <property type="nucleotide sequence ID" value="NZ_JBHTJM010000009.1"/>
</dbReference>
<evidence type="ECO:0008006" key="3">
    <source>
        <dbReference type="Google" id="ProtNLM"/>
    </source>
</evidence>
<evidence type="ECO:0000313" key="2">
    <source>
        <dbReference type="Proteomes" id="UP001596997"/>
    </source>
</evidence>
<keyword evidence="2" id="KW-1185">Reference proteome</keyword>
<reference evidence="2" key="1">
    <citation type="journal article" date="2019" name="Int. J. Syst. Evol. Microbiol.">
        <title>The Global Catalogue of Microorganisms (GCM) 10K type strain sequencing project: providing services to taxonomists for standard genome sequencing and annotation.</title>
        <authorList>
            <consortium name="The Broad Institute Genomics Platform"/>
            <consortium name="The Broad Institute Genome Sequencing Center for Infectious Disease"/>
            <person name="Wu L."/>
            <person name="Ma J."/>
        </authorList>
    </citation>
    <scope>NUCLEOTIDE SEQUENCE [LARGE SCALE GENOMIC DNA]</scope>
    <source>
        <strain evidence="2">CCUG 62114</strain>
    </source>
</reference>